<evidence type="ECO:0000313" key="3">
    <source>
        <dbReference type="Proteomes" id="UP000007011"/>
    </source>
</evidence>
<dbReference type="HOGENOM" id="CLU_3269239_0_0_6"/>
<organism evidence="2 3">
    <name type="scientific">Escherichia coli (strain SMS-3-5 / SECEC)</name>
    <dbReference type="NCBI Taxonomy" id="439855"/>
    <lineage>
        <taxon>Bacteria</taxon>
        <taxon>Pseudomonadati</taxon>
        <taxon>Pseudomonadota</taxon>
        <taxon>Gammaproteobacteria</taxon>
        <taxon>Enterobacterales</taxon>
        <taxon>Enterobacteriaceae</taxon>
        <taxon>Escherichia</taxon>
    </lineage>
</organism>
<dbReference type="Proteomes" id="UP000007011">
    <property type="component" value="Chromosome"/>
</dbReference>
<evidence type="ECO:0000256" key="1">
    <source>
        <dbReference type="SAM" id="Phobius"/>
    </source>
</evidence>
<accession>B1LMT2</accession>
<proteinExistence type="predicted"/>
<keyword evidence="1" id="KW-1133">Transmembrane helix</keyword>
<dbReference type="AlphaFoldDB" id="B1LMT2"/>
<dbReference type="EMBL" id="CP000970">
    <property type="protein sequence ID" value="ACB16819.1"/>
    <property type="molecule type" value="Genomic_DNA"/>
</dbReference>
<name>B1LMT2_ECOSM</name>
<gene>
    <name evidence="2" type="ordered locus">EcSMS35_4283</name>
</gene>
<reference evidence="2 3" key="1">
    <citation type="journal article" date="2008" name="J. Bacteriol.">
        <title>Insights into the environmental resistance gene pool from the genome sequence of the multidrug-resistant environmental isolate Escherichia coli SMS-3-5.</title>
        <authorList>
            <person name="Fricke W.F."/>
            <person name="Wright M.S."/>
            <person name="Lindell A.H."/>
            <person name="Harkins D.M."/>
            <person name="Baker-Austin C."/>
            <person name="Ravel J."/>
            <person name="Stepanauskas R."/>
        </authorList>
    </citation>
    <scope>NUCLEOTIDE SEQUENCE [LARGE SCALE GENOMIC DNA]</scope>
    <source>
        <strain evidence="3">SMS-3-5 / SECEC</strain>
    </source>
</reference>
<keyword evidence="1" id="KW-0812">Transmembrane</keyword>
<dbReference type="KEGG" id="ecm:EcSMS35_4283"/>
<sequence>MYSFFNTHNPSPTIENTSLFLQPVQGLLFHSLIGNIYLLTR</sequence>
<evidence type="ECO:0000313" key="2">
    <source>
        <dbReference type="EMBL" id="ACB16819.1"/>
    </source>
</evidence>
<keyword evidence="1" id="KW-0472">Membrane</keyword>
<protein>
    <submittedName>
        <fullName evidence="2">Uncharacterized protein</fullName>
    </submittedName>
</protein>
<feature type="transmembrane region" description="Helical" evidence="1">
    <location>
        <begin position="20"/>
        <end position="39"/>
    </location>
</feature>